<evidence type="ECO:0000313" key="9">
    <source>
        <dbReference type="Proteomes" id="UP000198406"/>
    </source>
</evidence>
<gene>
    <name evidence="8" type="ORF">FisN_21Hu026</name>
</gene>
<dbReference type="SUPFAM" id="SSF46561">
    <property type="entry name" value="Ribosomal protein L29 (L29p)"/>
    <property type="match status" value="1"/>
</dbReference>
<keyword evidence="5" id="KW-0687">Ribonucleoprotein</keyword>
<dbReference type="Proteomes" id="UP000198406">
    <property type="component" value="Unassembled WGS sequence"/>
</dbReference>
<dbReference type="Gene3D" id="6.10.330.20">
    <property type="match status" value="1"/>
</dbReference>
<keyword evidence="4" id="KW-0496">Mitochondrion</keyword>
<dbReference type="EMBL" id="BDSP01000199">
    <property type="protein sequence ID" value="GAX23288.1"/>
    <property type="molecule type" value="Genomic_DNA"/>
</dbReference>
<dbReference type="GO" id="GO:0005762">
    <property type="term" value="C:mitochondrial large ribosomal subunit"/>
    <property type="evidence" value="ECO:0007669"/>
    <property type="project" value="TreeGrafter"/>
</dbReference>
<dbReference type="GO" id="GO:0032543">
    <property type="term" value="P:mitochondrial translation"/>
    <property type="evidence" value="ECO:0007669"/>
    <property type="project" value="TreeGrafter"/>
</dbReference>
<accession>A0A1Z5KBJ8</accession>
<dbReference type="InterPro" id="IPR010729">
    <property type="entry name" value="Ribosomal_uL29_mit"/>
</dbReference>
<dbReference type="InParanoid" id="A0A1Z5KBJ8"/>
<dbReference type="PANTHER" id="PTHR21183">
    <property type="entry name" value="RIBOSOMAL PROTEIN L47, MITOCHONDRIAL-RELATED"/>
    <property type="match status" value="1"/>
</dbReference>
<comment type="caution">
    <text evidence="8">The sequence shown here is derived from an EMBL/GenBank/DDBJ whole genome shotgun (WGS) entry which is preliminary data.</text>
</comment>
<organism evidence="8 9">
    <name type="scientific">Fistulifera solaris</name>
    <name type="common">Oleaginous diatom</name>
    <dbReference type="NCBI Taxonomy" id="1519565"/>
    <lineage>
        <taxon>Eukaryota</taxon>
        <taxon>Sar</taxon>
        <taxon>Stramenopiles</taxon>
        <taxon>Ochrophyta</taxon>
        <taxon>Bacillariophyta</taxon>
        <taxon>Bacillariophyceae</taxon>
        <taxon>Bacillariophycidae</taxon>
        <taxon>Naviculales</taxon>
        <taxon>Naviculaceae</taxon>
        <taxon>Fistulifera</taxon>
    </lineage>
</organism>
<dbReference type="InterPro" id="IPR036049">
    <property type="entry name" value="Ribosomal_uL29_sf"/>
</dbReference>
<dbReference type="PANTHER" id="PTHR21183:SF18">
    <property type="entry name" value="LARGE RIBOSOMAL SUBUNIT PROTEIN UL29M"/>
    <property type="match status" value="1"/>
</dbReference>
<name>A0A1Z5KBJ8_FISSO</name>
<evidence type="ECO:0000256" key="4">
    <source>
        <dbReference type="ARBA" id="ARBA00023128"/>
    </source>
</evidence>
<dbReference type="AlphaFoldDB" id="A0A1Z5KBJ8"/>
<evidence type="ECO:0000256" key="5">
    <source>
        <dbReference type="ARBA" id="ARBA00023274"/>
    </source>
</evidence>
<reference evidence="8 9" key="1">
    <citation type="journal article" date="2015" name="Plant Cell">
        <title>Oil accumulation by the oleaginous diatom Fistulifera solaris as revealed by the genome and transcriptome.</title>
        <authorList>
            <person name="Tanaka T."/>
            <person name="Maeda Y."/>
            <person name="Veluchamy A."/>
            <person name="Tanaka M."/>
            <person name="Abida H."/>
            <person name="Marechal E."/>
            <person name="Bowler C."/>
            <person name="Muto M."/>
            <person name="Sunaga Y."/>
            <person name="Tanaka M."/>
            <person name="Yoshino T."/>
            <person name="Taniguchi T."/>
            <person name="Fukuda Y."/>
            <person name="Nemoto M."/>
            <person name="Matsumoto M."/>
            <person name="Wong P.S."/>
            <person name="Aburatani S."/>
            <person name="Fujibuchi W."/>
        </authorList>
    </citation>
    <scope>NUCLEOTIDE SEQUENCE [LARGE SCALE GENOMIC DNA]</scope>
    <source>
        <strain evidence="8 9">JPCC DA0580</strain>
    </source>
</reference>
<proteinExistence type="inferred from homology"/>
<feature type="compositionally biased region" description="Basic and acidic residues" evidence="7">
    <location>
        <begin position="147"/>
        <end position="157"/>
    </location>
</feature>
<evidence type="ECO:0000256" key="7">
    <source>
        <dbReference type="SAM" id="MobiDB-lite"/>
    </source>
</evidence>
<keyword evidence="9" id="KW-1185">Reference proteome</keyword>
<evidence type="ECO:0000313" key="8">
    <source>
        <dbReference type="EMBL" id="GAX23288.1"/>
    </source>
</evidence>
<dbReference type="GO" id="GO:0003735">
    <property type="term" value="F:structural constituent of ribosome"/>
    <property type="evidence" value="ECO:0007669"/>
    <property type="project" value="InterPro"/>
</dbReference>
<evidence type="ECO:0000256" key="6">
    <source>
        <dbReference type="ARBA" id="ARBA00035289"/>
    </source>
</evidence>
<keyword evidence="3" id="KW-0689">Ribosomal protein</keyword>
<dbReference type="Pfam" id="PF06984">
    <property type="entry name" value="MRP-L47"/>
    <property type="match status" value="1"/>
</dbReference>
<feature type="region of interest" description="Disordered" evidence="7">
    <location>
        <begin position="128"/>
        <end position="157"/>
    </location>
</feature>
<protein>
    <recommendedName>
        <fullName evidence="6">Large ribosomal subunit protein uL29m</fullName>
    </recommendedName>
</protein>
<dbReference type="OrthoDB" id="270763at2759"/>
<evidence type="ECO:0000256" key="2">
    <source>
        <dbReference type="ARBA" id="ARBA00009254"/>
    </source>
</evidence>
<dbReference type="InterPro" id="IPR038340">
    <property type="entry name" value="MRP-L47_sf"/>
</dbReference>
<evidence type="ECO:0000256" key="3">
    <source>
        <dbReference type="ARBA" id="ARBA00022980"/>
    </source>
</evidence>
<evidence type="ECO:0000256" key="1">
    <source>
        <dbReference type="ARBA" id="ARBA00004173"/>
    </source>
</evidence>
<comment type="subcellular location">
    <subcellularLocation>
        <location evidence="1">Mitochondrion</location>
    </subcellularLocation>
</comment>
<comment type="similarity">
    <text evidence="2">Belongs to the universal ribosomal protein uL29 family.</text>
</comment>
<sequence length="157" mass="18281">MFSSFVIPRQRTVLAKVFTASMMPAQSTRTFTHATSICPMPLSEFRDPVSRQQRMNEPVGRSWSARELRRKSFDDLHKLWLVLYKENNMLLTEQQLSRRRGIIFPQPDRIQKVKKSLGAIRQVMGERKREKLSQMALQQMEEDDGGLDDKTTEKVAP</sequence>